<comment type="caution">
    <text evidence="1">The sequence shown here is derived from an EMBL/GenBank/DDBJ whole genome shotgun (WGS) entry which is preliminary data.</text>
</comment>
<evidence type="ECO:0000313" key="1">
    <source>
        <dbReference type="EMBL" id="GAI76088.1"/>
    </source>
</evidence>
<protein>
    <submittedName>
        <fullName evidence="1">Uncharacterized protein</fullName>
    </submittedName>
</protein>
<reference evidence="1" key="1">
    <citation type="journal article" date="2014" name="Front. Microbiol.">
        <title>High frequency of phylogenetically diverse reductive dehalogenase-homologous genes in deep subseafloor sedimentary metagenomes.</title>
        <authorList>
            <person name="Kawai M."/>
            <person name="Futagami T."/>
            <person name="Toyoda A."/>
            <person name="Takaki Y."/>
            <person name="Nishi S."/>
            <person name="Hori S."/>
            <person name="Arai W."/>
            <person name="Tsubouchi T."/>
            <person name="Morono Y."/>
            <person name="Uchiyama I."/>
            <person name="Ito T."/>
            <person name="Fujiyama A."/>
            <person name="Inagaki F."/>
            <person name="Takami H."/>
        </authorList>
    </citation>
    <scope>NUCLEOTIDE SEQUENCE</scope>
    <source>
        <strain evidence="1">Expedition CK06-06</strain>
    </source>
</reference>
<organism evidence="1">
    <name type="scientific">marine sediment metagenome</name>
    <dbReference type="NCBI Taxonomy" id="412755"/>
    <lineage>
        <taxon>unclassified sequences</taxon>
        <taxon>metagenomes</taxon>
        <taxon>ecological metagenomes</taxon>
    </lineage>
</organism>
<accession>X1R6B6</accession>
<dbReference type="AlphaFoldDB" id="X1R6B6"/>
<sequence>GENTMRTKQERILRILENNKGLMCPFKPILCEEGYCRECQIYLDWLKLEKKPKA</sequence>
<feature type="non-terminal residue" evidence="1">
    <location>
        <position position="1"/>
    </location>
</feature>
<dbReference type="EMBL" id="BARW01010422">
    <property type="protein sequence ID" value="GAI76088.1"/>
    <property type="molecule type" value="Genomic_DNA"/>
</dbReference>
<gene>
    <name evidence="1" type="ORF">S12H4_20532</name>
</gene>
<name>X1R6B6_9ZZZZ</name>
<proteinExistence type="predicted"/>